<protein>
    <submittedName>
        <fullName evidence="12">Uncharacterized protein</fullName>
        <ecNumber evidence="12">3.4.24.-</ecNumber>
    </submittedName>
</protein>
<dbReference type="InterPro" id="IPR042089">
    <property type="entry name" value="Peptidase_M13_dom_2"/>
</dbReference>
<keyword evidence="7" id="KW-0862">Zinc</keyword>
<keyword evidence="8" id="KW-0482">Metalloprotease</keyword>
<feature type="domain" description="Peptidase M13 C-terminal" evidence="10">
    <location>
        <begin position="481"/>
        <end position="682"/>
    </location>
</feature>
<keyword evidence="9" id="KW-0732">Signal</keyword>
<dbReference type="InterPro" id="IPR008753">
    <property type="entry name" value="Peptidase_M13_N"/>
</dbReference>
<feature type="signal peptide" evidence="9">
    <location>
        <begin position="1"/>
        <end position="18"/>
    </location>
</feature>
<dbReference type="PANTHER" id="PTHR11733">
    <property type="entry name" value="ZINC METALLOPROTEASE FAMILY M13 NEPRILYSIN-RELATED"/>
    <property type="match status" value="1"/>
</dbReference>
<dbReference type="PANTHER" id="PTHR11733:SF240">
    <property type="entry name" value="GH14155P-RELATED"/>
    <property type="match status" value="1"/>
</dbReference>
<organism evidence="12 13">
    <name type="scientific">Drosophila willistoni</name>
    <name type="common">Fruit fly</name>
    <dbReference type="NCBI Taxonomy" id="7260"/>
    <lineage>
        <taxon>Eukaryota</taxon>
        <taxon>Metazoa</taxon>
        <taxon>Ecdysozoa</taxon>
        <taxon>Arthropoda</taxon>
        <taxon>Hexapoda</taxon>
        <taxon>Insecta</taxon>
        <taxon>Pterygota</taxon>
        <taxon>Neoptera</taxon>
        <taxon>Endopterygota</taxon>
        <taxon>Diptera</taxon>
        <taxon>Brachycera</taxon>
        <taxon>Muscomorpha</taxon>
        <taxon>Ephydroidea</taxon>
        <taxon>Drosophilidae</taxon>
        <taxon>Drosophila</taxon>
        <taxon>Sophophora</taxon>
    </lineage>
</organism>
<evidence type="ECO:0000313" key="13">
    <source>
        <dbReference type="Proteomes" id="UP000007798"/>
    </source>
</evidence>
<sequence>MSPFSFGLLAIIICQTFGQDTLPTSFQRIFQTEDSVRKTKSNEMRSFLNLSADPCTDFYEYACGNWKAIGNPFTQLEQRTDVDLVHLLEDTPHRNDSALARQAKEFYKSCLMAGGQQDHQQQQFLSEFIKQNGGFPAVPGSHWEVHYHSYDWIRVLGKLRHLFGMDILIGLRLGYNYENVQENSIYLSEPNTLIPRELCRNAKKQRLDLTNPLYEALEERVGSELKHWLALGNEESARLATEIITFEHELCGGMQGLEPWDAELTLYEGNYTRKTLAELSHIYGLDLEAYVTASFDKNIYKPVYMAAPDYYRQLQRTVAAHNLSQVANYIMYRAVAALTFPLEDRPPLRQLECLERIKQLLPTGLGELYTRQFGNDEETKRELLELYKYLHDSLKQSISVDWIEEGSRRVALRKLTNLHLWLPEYERPQAYKIHLERSQYWKNLHKLLGLVEGQQQLNRLYDESLPNPNDPLEAYETRLRYRPVQQRLDIGWAWFQPPHYDARYGHAMRYATLGVALAQQMTLAFDDLHWSKGLLERDSWDGLTAWRYHNRTDCFYRQVKEYLQHNVTATKQLIGDSAALNMAFRAYLTWLGFQEPNNDFTRLIKETLPGLNYTNTALFFVAYSQQYCQLEDKEMPSAVYSLRDNHSWTRLKVNGPLSNLPEFSTEFHCALGTPMNPADKCSTY</sequence>
<dbReference type="PROSITE" id="PS51885">
    <property type="entry name" value="NEPRILYSIN"/>
    <property type="match status" value="1"/>
</dbReference>
<dbReference type="OMA" id="GLTAWRY"/>
<dbReference type="PhylomeDB" id="B4N9P5"/>
<dbReference type="eggNOG" id="KOG3624">
    <property type="taxonomic scope" value="Eukaryota"/>
</dbReference>
<evidence type="ECO:0000256" key="7">
    <source>
        <dbReference type="ARBA" id="ARBA00022833"/>
    </source>
</evidence>
<dbReference type="SUPFAM" id="SSF55486">
    <property type="entry name" value="Metalloproteases ('zincins'), catalytic domain"/>
    <property type="match status" value="1"/>
</dbReference>
<dbReference type="GO" id="GO:0005886">
    <property type="term" value="C:plasma membrane"/>
    <property type="evidence" value="ECO:0007669"/>
    <property type="project" value="UniProtKB-SubCell"/>
</dbReference>
<dbReference type="GO" id="GO:0016485">
    <property type="term" value="P:protein processing"/>
    <property type="evidence" value="ECO:0007669"/>
    <property type="project" value="TreeGrafter"/>
</dbReference>
<dbReference type="Gene3D" id="1.10.1380.10">
    <property type="entry name" value="Neutral endopeptidase , domain2"/>
    <property type="match status" value="1"/>
</dbReference>
<dbReference type="KEGG" id="dwi:6646865"/>
<comment type="similarity">
    <text evidence="3">Belongs to the peptidase M13 family.</text>
</comment>
<feature type="domain" description="Peptidase M13 N-terminal" evidence="11">
    <location>
        <begin position="54"/>
        <end position="419"/>
    </location>
</feature>
<keyword evidence="4" id="KW-0645">Protease</keyword>
<proteinExistence type="inferred from homology"/>
<dbReference type="SMR" id="B4N9P5"/>
<keyword evidence="5" id="KW-0479">Metal-binding</keyword>
<dbReference type="OrthoDB" id="7912177at2759"/>
<evidence type="ECO:0000256" key="5">
    <source>
        <dbReference type="ARBA" id="ARBA00022723"/>
    </source>
</evidence>
<evidence type="ECO:0000256" key="9">
    <source>
        <dbReference type="SAM" id="SignalP"/>
    </source>
</evidence>
<dbReference type="InterPro" id="IPR000718">
    <property type="entry name" value="Peptidase_M13"/>
</dbReference>
<accession>B4N9P5</accession>
<dbReference type="GO" id="GO:0004222">
    <property type="term" value="F:metalloendopeptidase activity"/>
    <property type="evidence" value="ECO:0007669"/>
    <property type="project" value="InterPro"/>
</dbReference>
<dbReference type="InParanoid" id="B4N9P5"/>
<dbReference type="FunCoup" id="B4N9P5">
    <property type="interactions" value="33"/>
</dbReference>
<dbReference type="Pfam" id="PF01431">
    <property type="entry name" value="Peptidase_M13"/>
    <property type="match status" value="1"/>
</dbReference>
<evidence type="ECO:0000256" key="3">
    <source>
        <dbReference type="ARBA" id="ARBA00007357"/>
    </source>
</evidence>
<evidence type="ECO:0000313" key="12">
    <source>
        <dbReference type="EMBL" id="EDW80610.1"/>
    </source>
</evidence>
<feature type="chain" id="PRO_5002819465" evidence="9">
    <location>
        <begin position="19"/>
        <end position="684"/>
    </location>
</feature>
<dbReference type="GO" id="GO:0046872">
    <property type="term" value="F:metal ion binding"/>
    <property type="evidence" value="ECO:0007669"/>
    <property type="project" value="UniProtKB-KW"/>
</dbReference>
<evidence type="ECO:0000256" key="2">
    <source>
        <dbReference type="ARBA" id="ARBA00004401"/>
    </source>
</evidence>
<dbReference type="CDD" id="cd08662">
    <property type="entry name" value="M13"/>
    <property type="match status" value="1"/>
</dbReference>
<keyword evidence="6 12" id="KW-0378">Hydrolase</keyword>
<dbReference type="Gene3D" id="3.40.390.10">
    <property type="entry name" value="Collagenase (Catalytic Domain)"/>
    <property type="match status" value="1"/>
</dbReference>
<dbReference type="HOGENOM" id="CLU_006187_4_3_1"/>
<evidence type="ECO:0000256" key="6">
    <source>
        <dbReference type="ARBA" id="ARBA00022801"/>
    </source>
</evidence>
<evidence type="ECO:0000256" key="4">
    <source>
        <dbReference type="ARBA" id="ARBA00022670"/>
    </source>
</evidence>
<dbReference type="Pfam" id="PF05649">
    <property type="entry name" value="Peptidase_M13_N"/>
    <property type="match status" value="1"/>
</dbReference>
<comment type="cofactor">
    <cofactor evidence="1">
        <name>Zn(2+)</name>
        <dbReference type="ChEBI" id="CHEBI:29105"/>
    </cofactor>
</comment>
<dbReference type="AlphaFoldDB" id="B4N9P5"/>
<keyword evidence="13" id="KW-1185">Reference proteome</keyword>
<evidence type="ECO:0000256" key="1">
    <source>
        <dbReference type="ARBA" id="ARBA00001947"/>
    </source>
</evidence>
<dbReference type="EC" id="3.4.24.-" evidence="12"/>
<dbReference type="Proteomes" id="UP000007798">
    <property type="component" value="Unassembled WGS sequence"/>
</dbReference>
<evidence type="ECO:0000259" key="10">
    <source>
        <dbReference type="Pfam" id="PF01431"/>
    </source>
</evidence>
<gene>
    <name evidence="12" type="primary">Dwil\GK11620</name>
    <name evidence="12" type="ORF">Dwil_GK11620</name>
</gene>
<name>B4N9P5_DROWI</name>
<evidence type="ECO:0000256" key="8">
    <source>
        <dbReference type="ARBA" id="ARBA00023049"/>
    </source>
</evidence>
<comment type="subcellular location">
    <subcellularLocation>
        <location evidence="2">Cell membrane</location>
        <topology evidence="2">Single-pass type II membrane protein</topology>
    </subcellularLocation>
</comment>
<dbReference type="InterPro" id="IPR018497">
    <property type="entry name" value="Peptidase_M13_C"/>
</dbReference>
<dbReference type="InterPro" id="IPR024079">
    <property type="entry name" value="MetalloPept_cat_dom_sf"/>
</dbReference>
<reference evidence="12 13" key="1">
    <citation type="journal article" date="2007" name="Nature">
        <title>Evolution of genes and genomes on the Drosophila phylogeny.</title>
        <authorList>
            <consortium name="Drosophila 12 Genomes Consortium"/>
            <person name="Clark A.G."/>
            <person name="Eisen M.B."/>
            <person name="Smith D.R."/>
            <person name="Bergman C.M."/>
            <person name="Oliver B."/>
            <person name="Markow T.A."/>
            <person name="Kaufman T.C."/>
            <person name="Kellis M."/>
            <person name="Gelbart W."/>
            <person name="Iyer V.N."/>
            <person name="Pollard D.A."/>
            <person name="Sackton T.B."/>
            <person name="Larracuente A.M."/>
            <person name="Singh N.D."/>
            <person name="Abad J.P."/>
            <person name="Abt D.N."/>
            <person name="Adryan B."/>
            <person name="Aguade M."/>
            <person name="Akashi H."/>
            <person name="Anderson W.W."/>
            <person name="Aquadro C.F."/>
            <person name="Ardell D.H."/>
            <person name="Arguello R."/>
            <person name="Artieri C.G."/>
            <person name="Barbash D.A."/>
            <person name="Barker D."/>
            <person name="Barsanti P."/>
            <person name="Batterham P."/>
            <person name="Batzoglou S."/>
            <person name="Begun D."/>
            <person name="Bhutkar A."/>
            <person name="Blanco E."/>
            <person name="Bosak S.A."/>
            <person name="Bradley R.K."/>
            <person name="Brand A.D."/>
            <person name="Brent M.R."/>
            <person name="Brooks A.N."/>
            <person name="Brown R.H."/>
            <person name="Butlin R.K."/>
            <person name="Caggese C."/>
            <person name="Calvi B.R."/>
            <person name="Bernardo de Carvalho A."/>
            <person name="Caspi A."/>
            <person name="Castrezana S."/>
            <person name="Celniker S.E."/>
            <person name="Chang J.L."/>
            <person name="Chapple C."/>
            <person name="Chatterji S."/>
            <person name="Chinwalla A."/>
            <person name="Civetta A."/>
            <person name="Clifton S.W."/>
            <person name="Comeron J.M."/>
            <person name="Costello J.C."/>
            <person name="Coyne J.A."/>
            <person name="Daub J."/>
            <person name="David R.G."/>
            <person name="Delcher A.L."/>
            <person name="Delehaunty K."/>
            <person name="Do C.B."/>
            <person name="Ebling H."/>
            <person name="Edwards K."/>
            <person name="Eickbush T."/>
            <person name="Evans J.D."/>
            <person name="Filipski A."/>
            <person name="Findeiss S."/>
            <person name="Freyhult E."/>
            <person name="Fulton L."/>
            <person name="Fulton R."/>
            <person name="Garcia A.C."/>
            <person name="Gardiner A."/>
            <person name="Garfield D.A."/>
            <person name="Garvin B.E."/>
            <person name="Gibson G."/>
            <person name="Gilbert D."/>
            <person name="Gnerre S."/>
            <person name="Godfrey J."/>
            <person name="Good R."/>
            <person name="Gotea V."/>
            <person name="Gravely B."/>
            <person name="Greenberg A.J."/>
            <person name="Griffiths-Jones S."/>
            <person name="Gross S."/>
            <person name="Guigo R."/>
            <person name="Gustafson E.A."/>
            <person name="Haerty W."/>
            <person name="Hahn M.W."/>
            <person name="Halligan D.L."/>
            <person name="Halpern A.L."/>
            <person name="Halter G.M."/>
            <person name="Han M.V."/>
            <person name="Heger A."/>
            <person name="Hillier L."/>
            <person name="Hinrichs A.S."/>
            <person name="Holmes I."/>
            <person name="Hoskins R.A."/>
            <person name="Hubisz M.J."/>
            <person name="Hultmark D."/>
            <person name="Huntley M.A."/>
            <person name="Jaffe D.B."/>
            <person name="Jagadeeshan S."/>
            <person name="Jeck W.R."/>
            <person name="Johnson J."/>
            <person name="Jones C.D."/>
            <person name="Jordan W.C."/>
            <person name="Karpen G.H."/>
            <person name="Kataoka E."/>
            <person name="Keightley P.D."/>
            <person name="Kheradpour P."/>
            <person name="Kirkness E.F."/>
            <person name="Koerich L.B."/>
            <person name="Kristiansen K."/>
            <person name="Kudrna D."/>
            <person name="Kulathinal R.J."/>
            <person name="Kumar S."/>
            <person name="Kwok R."/>
            <person name="Lander E."/>
            <person name="Langley C.H."/>
            <person name="Lapoint R."/>
            <person name="Lazzaro B.P."/>
            <person name="Lee S.J."/>
            <person name="Levesque L."/>
            <person name="Li R."/>
            <person name="Lin C.F."/>
            <person name="Lin M.F."/>
            <person name="Lindblad-Toh K."/>
            <person name="Llopart A."/>
            <person name="Long M."/>
            <person name="Low L."/>
            <person name="Lozovsky E."/>
            <person name="Lu J."/>
            <person name="Luo M."/>
            <person name="Machado C.A."/>
            <person name="Makalowski W."/>
            <person name="Marzo M."/>
            <person name="Matsuda M."/>
            <person name="Matzkin L."/>
            <person name="McAllister B."/>
            <person name="McBride C.S."/>
            <person name="McKernan B."/>
            <person name="McKernan K."/>
            <person name="Mendez-Lago M."/>
            <person name="Minx P."/>
            <person name="Mollenhauer M.U."/>
            <person name="Montooth K."/>
            <person name="Mount S.M."/>
            <person name="Mu X."/>
            <person name="Myers E."/>
            <person name="Negre B."/>
            <person name="Newfeld S."/>
            <person name="Nielsen R."/>
            <person name="Noor M.A."/>
            <person name="O'Grady P."/>
            <person name="Pachter L."/>
            <person name="Papaceit M."/>
            <person name="Parisi M.J."/>
            <person name="Parisi M."/>
            <person name="Parts L."/>
            <person name="Pedersen J.S."/>
            <person name="Pesole G."/>
            <person name="Phillippy A.M."/>
            <person name="Ponting C.P."/>
            <person name="Pop M."/>
            <person name="Porcelli D."/>
            <person name="Powell J.R."/>
            <person name="Prohaska S."/>
            <person name="Pruitt K."/>
            <person name="Puig M."/>
            <person name="Quesneville H."/>
            <person name="Ram K.R."/>
            <person name="Rand D."/>
            <person name="Rasmussen M.D."/>
            <person name="Reed L.K."/>
            <person name="Reenan R."/>
            <person name="Reily A."/>
            <person name="Remington K.A."/>
            <person name="Rieger T.T."/>
            <person name="Ritchie M.G."/>
            <person name="Robin C."/>
            <person name="Rogers Y.H."/>
            <person name="Rohde C."/>
            <person name="Rozas J."/>
            <person name="Rubenfield M.J."/>
            <person name="Ruiz A."/>
            <person name="Russo S."/>
            <person name="Salzberg S.L."/>
            <person name="Sanchez-Gracia A."/>
            <person name="Saranga D.J."/>
            <person name="Sato H."/>
            <person name="Schaeffer S.W."/>
            <person name="Schatz M.C."/>
            <person name="Schlenke T."/>
            <person name="Schwartz R."/>
            <person name="Segarra C."/>
            <person name="Singh R.S."/>
            <person name="Sirot L."/>
            <person name="Sirota M."/>
            <person name="Sisneros N.B."/>
            <person name="Smith C.D."/>
            <person name="Smith T.F."/>
            <person name="Spieth J."/>
            <person name="Stage D.E."/>
            <person name="Stark A."/>
            <person name="Stephan W."/>
            <person name="Strausberg R.L."/>
            <person name="Strempel S."/>
            <person name="Sturgill D."/>
            <person name="Sutton G."/>
            <person name="Sutton G.G."/>
            <person name="Tao W."/>
            <person name="Teichmann S."/>
            <person name="Tobari Y.N."/>
            <person name="Tomimura Y."/>
            <person name="Tsolas J.M."/>
            <person name="Valente V.L."/>
            <person name="Venter E."/>
            <person name="Venter J.C."/>
            <person name="Vicario S."/>
            <person name="Vieira F.G."/>
            <person name="Vilella A.J."/>
            <person name="Villasante A."/>
            <person name="Walenz B."/>
            <person name="Wang J."/>
            <person name="Wasserman M."/>
            <person name="Watts T."/>
            <person name="Wilson D."/>
            <person name="Wilson R.K."/>
            <person name="Wing R.A."/>
            <person name="Wolfner M.F."/>
            <person name="Wong A."/>
            <person name="Wong G.K."/>
            <person name="Wu C.I."/>
            <person name="Wu G."/>
            <person name="Yamamoto D."/>
            <person name="Yang H.P."/>
            <person name="Yang S.P."/>
            <person name="Yorke J.A."/>
            <person name="Yoshida K."/>
            <person name="Zdobnov E."/>
            <person name="Zhang P."/>
            <person name="Zhang Y."/>
            <person name="Zimin A.V."/>
            <person name="Baldwin J."/>
            <person name="Abdouelleil A."/>
            <person name="Abdulkadir J."/>
            <person name="Abebe A."/>
            <person name="Abera B."/>
            <person name="Abreu J."/>
            <person name="Acer S.C."/>
            <person name="Aftuck L."/>
            <person name="Alexander A."/>
            <person name="An P."/>
            <person name="Anderson E."/>
            <person name="Anderson S."/>
            <person name="Arachi H."/>
            <person name="Azer M."/>
            <person name="Bachantsang P."/>
            <person name="Barry A."/>
            <person name="Bayul T."/>
            <person name="Berlin A."/>
            <person name="Bessette D."/>
            <person name="Bloom T."/>
            <person name="Blye J."/>
            <person name="Boguslavskiy L."/>
            <person name="Bonnet C."/>
            <person name="Boukhgalter B."/>
            <person name="Bourzgui I."/>
            <person name="Brown A."/>
            <person name="Cahill P."/>
            <person name="Channer S."/>
            <person name="Cheshatsang Y."/>
            <person name="Chuda L."/>
            <person name="Citroen M."/>
            <person name="Collymore A."/>
            <person name="Cooke P."/>
            <person name="Costello M."/>
            <person name="D'Aco K."/>
            <person name="Daza R."/>
            <person name="De Haan G."/>
            <person name="DeGray S."/>
            <person name="DeMaso C."/>
            <person name="Dhargay N."/>
            <person name="Dooley K."/>
            <person name="Dooley E."/>
            <person name="Doricent M."/>
            <person name="Dorje P."/>
            <person name="Dorjee K."/>
            <person name="Dupes A."/>
            <person name="Elong R."/>
            <person name="Falk J."/>
            <person name="Farina A."/>
            <person name="Faro S."/>
            <person name="Ferguson D."/>
            <person name="Fisher S."/>
            <person name="Foley C.D."/>
            <person name="Franke A."/>
            <person name="Friedrich D."/>
            <person name="Gadbois L."/>
            <person name="Gearin G."/>
            <person name="Gearin C.R."/>
            <person name="Giannoukos G."/>
            <person name="Goode T."/>
            <person name="Graham J."/>
            <person name="Grandbois E."/>
            <person name="Grewal S."/>
            <person name="Gyaltsen K."/>
            <person name="Hafez N."/>
            <person name="Hagos B."/>
            <person name="Hall J."/>
            <person name="Henson C."/>
            <person name="Hollinger A."/>
            <person name="Honan T."/>
            <person name="Huard M.D."/>
            <person name="Hughes L."/>
            <person name="Hurhula B."/>
            <person name="Husby M.E."/>
            <person name="Kamat A."/>
            <person name="Kanga B."/>
            <person name="Kashin S."/>
            <person name="Khazanovich D."/>
            <person name="Kisner P."/>
            <person name="Lance K."/>
            <person name="Lara M."/>
            <person name="Lee W."/>
            <person name="Lennon N."/>
            <person name="Letendre F."/>
            <person name="LeVine R."/>
            <person name="Lipovsky A."/>
            <person name="Liu X."/>
            <person name="Liu J."/>
            <person name="Liu S."/>
            <person name="Lokyitsang T."/>
            <person name="Lokyitsang Y."/>
            <person name="Lubonja R."/>
            <person name="Lui A."/>
            <person name="MacDonald P."/>
            <person name="Magnisalis V."/>
            <person name="Maru K."/>
            <person name="Matthews C."/>
            <person name="McCusker W."/>
            <person name="McDonough S."/>
            <person name="Mehta T."/>
            <person name="Meldrim J."/>
            <person name="Meneus L."/>
            <person name="Mihai O."/>
            <person name="Mihalev A."/>
            <person name="Mihova T."/>
            <person name="Mittelman R."/>
            <person name="Mlenga V."/>
            <person name="Montmayeur A."/>
            <person name="Mulrain L."/>
            <person name="Navidi A."/>
            <person name="Naylor J."/>
            <person name="Negash T."/>
            <person name="Nguyen T."/>
            <person name="Nguyen N."/>
            <person name="Nicol R."/>
            <person name="Norbu C."/>
            <person name="Norbu N."/>
            <person name="Novod N."/>
            <person name="O'Neill B."/>
            <person name="Osman S."/>
            <person name="Markiewicz E."/>
            <person name="Oyono O.L."/>
            <person name="Patti C."/>
            <person name="Phunkhang P."/>
            <person name="Pierre F."/>
            <person name="Priest M."/>
            <person name="Raghuraman S."/>
            <person name="Rege F."/>
            <person name="Reyes R."/>
            <person name="Rise C."/>
            <person name="Rogov P."/>
            <person name="Ross K."/>
            <person name="Ryan E."/>
            <person name="Settipalli S."/>
            <person name="Shea T."/>
            <person name="Sherpa N."/>
            <person name="Shi L."/>
            <person name="Shih D."/>
            <person name="Sparrow T."/>
            <person name="Spaulding J."/>
            <person name="Stalker J."/>
            <person name="Stange-Thomann N."/>
            <person name="Stavropoulos S."/>
            <person name="Stone C."/>
            <person name="Strader C."/>
            <person name="Tesfaye S."/>
            <person name="Thomson T."/>
            <person name="Thoulutsang Y."/>
            <person name="Thoulutsang D."/>
            <person name="Topham K."/>
            <person name="Topping I."/>
            <person name="Tsamla T."/>
            <person name="Vassiliev H."/>
            <person name="Vo A."/>
            <person name="Wangchuk T."/>
            <person name="Wangdi T."/>
            <person name="Weiand M."/>
            <person name="Wilkinson J."/>
            <person name="Wilson A."/>
            <person name="Yadav S."/>
            <person name="Young G."/>
            <person name="Yu Q."/>
            <person name="Zembek L."/>
            <person name="Zhong D."/>
            <person name="Zimmer A."/>
            <person name="Zwirko Z."/>
            <person name="Jaffe D.B."/>
            <person name="Alvarez P."/>
            <person name="Brockman W."/>
            <person name="Butler J."/>
            <person name="Chin C."/>
            <person name="Gnerre S."/>
            <person name="Grabherr M."/>
            <person name="Kleber M."/>
            <person name="Mauceli E."/>
            <person name="MacCallum I."/>
        </authorList>
    </citation>
    <scope>NUCLEOTIDE SEQUENCE [LARGE SCALE GENOMIC DNA]</scope>
    <source>
        <strain evidence="13">Tucson 14030-0811.24</strain>
    </source>
</reference>
<dbReference type="EMBL" id="CH964232">
    <property type="protein sequence ID" value="EDW80610.1"/>
    <property type="molecule type" value="Genomic_DNA"/>
</dbReference>
<evidence type="ECO:0000259" key="11">
    <source>
        <dbReference type="Pfam" id="PF05649"/>
    </source>
</evidence>